<reference evidence="4 5" key="1">
    <citation type="submission" date="2024-08" db="EMBL/GenBank/DDBJ databases">
        <authorList>
            <person name="Lu H."/>
        </authorList>
    </citation>
    <scope>NUCLEOTIDE SEQUENCE [LARGE SCALE GENOMIC DNA]</scope>
    <source>
        <strain evidence="4 5">DXS20W</strain>
    </source>
</reference>
<dbReference type="NCBIfam" id="TIGR01180">
    <property type="entry name" value="aman2_put"/>
    <property type="match status" value="1"/>
</dbReference>
<keyword evidence="4" id="KW-0378">Hydrolase</keyword>
<dbReference type="InterPro" id="IPR012939">
    <property type="entry name" value="Glyco_hydro_92"/>
</dbReference>
<dbReference type="InterPro" id="IPR008928">
    <property type="entry name" value="6-hairpin_glycosidase_sf"/>
</dbReference>
<protein>
    <submittedName>
        <fullName evidence="4">GH92 family glycosyl hydrolase</fullName>
    </submittedName>
</protein>
<gene>
    <name evidence="4" type="ORF">ACG04Q_08945</name>
</gene>
<dbReference type="Pfam" id="PF17678">
    <property type="entry name" value="Glyco_hydro_92N"/>
    <property type="match status" value="1"/>
</dbReference>
<evidence type="ECO:0000259" key="3">
    <source>
        <dbReference type="Pfam" id="PF17678"/>
    </source>
</evidence>
<evidence type="ECO:0000313" key="4">
    <source>
        <dbReference type="EMBL" id="MFG6461695.1"/>
    </source>
</evidence>
<dbReference type="GO" id="GO:0016787">
    <property type="term" value="F:hydrolase activity"/>
    <property type="evidence" value="ECO:0007669"/>
    <property type="project" value="UniProtKB-KW"/>
</dbReference>
<dbReference type="Gene3D" id="1.20.1050.60">
    <property type="entry name" value="alpha-1,2-mannosidase"/>
    <property type="match status" value="1"/>
</dbReference>
<dbReference type="Gene3D" id="1.20.1610.10">
    <property type="entry name" value="alpha-1,2-mannosidases domains"/>
    <property type="match status" value="1"/>
</dbReference>
<dbReference type="InterPro" id="IPR050883">
    <property type="entry name" value="PNGase"/>
</dbReference>
<keyword evidence="5" id="KW-1185">Reference proteome</keyword>
<feature type="compositionally biased region" description="Polar residues" evidence="1">
    <location>
        <begin position="223"/>
        <end position="235"/>
    </location>
</feature>
<dbReference type="PANTHER" id="PTHR12143">
    <property type="entry name" value="PEPTIDE N-GLYCANASE PNGASE -RELATED"/>
    <property type="match status" value="1"/>
</dbReference>
<dbReference type="InterPro" id="IPR005887">
    <property type="entry name" value="GH92_a_mannosidase_put"/>
</dbReference>
<feature type="region of interest" description="Disordered" evidence="1">
    <location>
        <begin position="214"/>
        <end position="235"/>
    </location>
</feature>
<name>A0ABW7GIB7_9BURK</name>
<dbReference type="SUPFAM" id="SSF48208">
    <property type="entry name" value="Six-hairpin glycosidases"/>
    <property type="match status" value="1"/>
</dbReference>
<dbReference type="EMBL" id="JBIGHX010000003">
    <property type="protein sequence ID" value="MFG6461695.1"/>
    <property type="molecule type" value="Genomic_DNA"/>
</dbReference>
<dbReference type="Gene3D" id="3.30.2080.10">
    <property type="entry name" value="GH92 mannosidase domain"/>
    <property type="match status" value="1"/>
</dbReference>
<dbReference type="Proteomes" id="UP001606302">
    <property type="component" value="Unassembled WGS sequence"/>
</dbReference>
<proteinExistence type="predicted"/>
<organism evidence="4 5">
    <name type="scientific">Pelomonas lactea</name>
    <dbReference type="NCBI Taxonomy" id="3299030"/>
    <lineage>
        <taxon>Bacteria</taxon>
        <taxon>Pseudomonadati</taxon>
        <taxon>Pseudomonadota</taxon>
        <taxon>Betaproteobacteria</taxon>
        <taxon>Burkholderiales</taxon>
        <taxon>Sphaerotilaceae</taxon>
        <taxon>Roseateles</taxon>
    </lineage>
</organism>
<comment type="caution">
    <text evidence="4">The sequence shown here is derived from an EMBL/GenBank/DDBJ whole genome shotgun (WGS) entry which is preliminary data.</text>
</comment>
<accession>A0ABW7GIB7</accession>
<dbReference type="InterPro" id="IPR041371">
    <property type="entry name" value="GH92_N"/>
</dbReference>
<sequence length="1123" mass="122665">MTLRAHLHHSLKALRIGAAATLLGCGVAAAGEARFGTSFESGDPMPRELSADGVRVAPGSGPEHPYAAAPRMGYSGLRSLRYQGDGAGGRLRLFPVDVVVGDDTTLSWLVLPEIVDGDVRASTGVSLDLLFDDDCRLSELKLTDHHGAGLGAVAQAESKTLYPQQWARKLVRLGALKGRRIVAVELEVRPVGGKSSAGWLDDVAIDELPRAAQARPSDRVVTTRGTQSNGSFSRGNNIPAAAMPHGFNFWVPVTDAGTLGWLYSWSERNGADNRPRLQALSLSHQPSPWMGDRQTFQVMPSMSPGLPDADRERRALSFSHDRELARPYTYRVDFDNGIRAEVAPTERAAIFRFRFPRGADANLLFDNVDARGGLTLDAATQTLQGYTDTRSGLSNGATRMFVFARFDRRWRDSGRIETGRTTGYVKFDAADDGQVQMRIATSLISVEQARRNLDLEIGAAGFETVRDRAQTAWDERLGRVSVQGASDDQLTTIYSNLYRLYLYPNVAHENVGSAARPDWRHADQSSWADAAPGGDAWRTSAAVRAGKLYVNNGFWDTFRTSWPAYALFAPRRAGEMVDGFLQHYRNGGWLPRWSSPGYADLMVGTSSDVAFADAWSKGVRGFDAQLIYQAGLRNATVVPPVANVGRKGLAQSMYRGYVDAAVHEGVSWTLEGALNDYGLAQLASSLARGERDAARARRYREEAEYFRARAANYGHLFDPATGFFRGRDAAGQWGQPAGMFEPRVWGGDYTEANAWNFAFTAPHDGEGLATLLGGRDVLSRRLDEFFARPETAELRFAGSYGQVIHEMTEARDVRLGMYAHSNQSSHHIPWMYVAAGQPWKTQRITREVLARLYLGSDIGQGYPGDEDNGEMSAWYLFGMLGLYPLRMGSPEYVIGSPAFDRVDVRLDNGRVLSVIAHGNGADKVYVQSLKVNGRPWTRPWIAHDVVAAGGTLEFEMGATPSAWGTGAEALLGALTPRGARPSGLVDQSGRAASVTLDGGSAAALVDNDAMSGMTLPARSAIGFGFAERTTASHYTLTSGERLSGKLAWTLEGRNETGGWTVLDTRRGERFDWARQLRPLRIARPGAYREYRLRFEAAQAFELAEVELLKPEPIGAAMPAKQGG</sequence>
<dbReference type="InterPro" id="IPR014718">
    <property type="entry name" value="GH-type_carb-bd"/>
</dbReference>
<dbReference type="Gene3D" id="2.70.98.10">
    <property type="match status" value="1"/>
</dbReference>
<dbReference type="Pfam" id="PF07971">
    <property type="entry name" value="Glyco_hydro_92"/>
    <property type="match status" value="1"/>
</dbReference>
<dbReference type="RefSeq" id="WP_394510560.1">
    <property type="nucleotide sequence ID" value="NZ_JBIGHX010000003.1"/>
</dbReference>
<feature type="domain" description="Glycosyl hydrolase family 92 N-terminal" evidence="3">
    <location>
        <begin position="224"/>
        <end position="442"/>
    </location>
</feature>
<evidence type="ECO:0000259" key="2">
    <source>
        <dbReference type="Pfam" id="PF07971"/>
    </source>
</evidence>
<feature type="domain" description="Glycosyl hydrolase family 92" evidence="2">
    <location>
        <begin position="448"/>
        <end position="957"/>
    </location>
</feature>
<evidence type="ECO:0000313" key="5">
    <source>
        <dbReference type="Proteomes" id="UP001606302"/>
    </source>
</evidence>
<evidence type="ECO:0000256" key="1">
    <source>
        <dbReference type="SAM" id="MobiDB-lite"/>
    </source>
</evidence>
<dbReference type="PANTHER" id="PTHR12143:SF43">
    <property type="entry name" value="PUTATIVE-RELATED"/>
    <property type="match status" value="1"/>
</dbReference>